<evidence type="ECO:0000256" key="1">
    <source>
        <dbReference type="SAM" id="Phobius"/>
    </source>
</evidence>
<dbReference type="EMBL" id="GGEC01046933">
    <property type="protein sequence ID" value="MBX27417.1"/>
    <property type="molecule type" value="Transcribed_RNA"/>
</dbReference>
<reference evidence="2" key="1">
    <citation type="submission" date="2018-02" db="EMBL/GenBank/DDBJ databases">
        <title>Rhizophora mucronata_Transcriptome.</title>
        <authorList>
            <person name="Meera S.P."/>
            <person name="Sreeshan A."/>
            <person name="Augustine A."/>
        </authorList>
    </citation>
    <scope>NUCLEOTIDE SEQUENCE</scope>
    <source>
        <tissue evidence="2">Leaf</tissue>
    </source>
</reference>
<accession>A0A2P2MB06</accession>
<proteinExistence type="predicted"/>
<keyword evidence="1" id="KW-0812">Transmembrane</keyword>
<keyword evidence="1" id="KW-0472">Membrane</keyword>
<protein>
    <submittedName>
        <fullName evidence="2">Bifunctional nuclease 1</fullName>
    </submittedName>
</protein>
<sequence length="68" mass="8043">MCRIKVVVWHGLAYNLFIFIEVFVVGDKSRDTDRHKRIQTLLTHHVLKNYDTGTTKIRLHGHERIQTS</sequence>
<feature type="transmembrane region" description="Helical" evidence="1">
    <location>
        <begin position="6"/>
        <end position="26"/>
    </location>
</feature>
<keyword evidence="1" id="KW-1133">Transmembrane helix</keyword>
<dbReference type="AlphaFoldDB" id="A0A2P2MB06"/>
<organism evidence="2">
    <name type="scientific">Rhizophora mucronata</name>
    <name type="common">Asiatic mangrove</name>
    <dbReference type="NCBI Taxonomy" id="61149"/>
    <lineage>
        <taxon>Eukaryota</taxon>
        <taxon>Viridiplantae</taxon>
        <taxon>Streptophyta</taxon>
        <taxon>Embryophyta</taxon>
        <taxon>Tracheophyta</taxon>
        <taxon>Spermatophyta</taxon>
        <taxon>Magnoliopsida</taxon>
        <taxon>eudicotyledons</taxon>
        <taxon>Gunneridae</taxon>
        <taxon>Pentapetalae</taxon>
        <taxon>rosids</taxon>
        <taxon>fabids</taxon>
        <taxon>Malpighiales</taxon>
        <taxon>Rhizophoraceae</taxon>
        <taxon>Rhizophora</taxon>
    </lineage>
</organism>
<evidence type="ECO:0000313" key="2">
    <source>
        <dbReference type="EMBL" id="MBX27417.1"/>
    </source>
</evidence>
<name>A0A2P2MB06_RHIMU</name>